<reference evidence="3 4" key="1">
    <citation type="journal article" date="2015" name="Plant Cell">
        <title>Oil accumulation by the oleaginous diatom Fistulifera solaris as revealed by the genome and transcriptome.</title>
        <authorList>
            <person name="Tanaka T."/>
            <person name="Maeda Y."/>
            <person name="Veluchamy A."/>
            <person name="Tanaka M."/>
            <person name="Abida H."/>
            <person name="Marechal E."/>
            <person name="Bowler C."/>
            <person name="Muto M."/>
            <person name="Sunaga Y."/>
            <person name="Tanaka M."/>
            <person name="Yoshino T."/>
            <person name="Taniguchi T."/>
            <person name="Fukuda Y."/>
            <person name="Nemoto M."/>
            <person name="Matsumoto M."/>
            <person name="Wong P.S."/>
            <person name="Aburatani S."/>
            <person name="Fujibuchi W."/>
        </authorList>
    </citation>
    <scope>NUCLEOTIDE SEQUENCE [LARGE SCALE GENOMIC DNA]</scope>
    <source>
        <strain evidence="3 4">JPCC DA0580</strain>
    </source>
</reference>
<comment type="caution">
    <text evidence="3">The sequence shown here is derived from an EMBL/GenBank/DDBJ whole genome shotgun (WGS) entry which is preliminary data.</text>
</comment>
<keyword evidence="1" id="KW-0175">Coiled coil</keyword>
<dbReference type="AlphaFoldDB" id="A0A1Z5KJ20"/>
<feature type="compositionally biased region" description="Basic and acidic residues" evidence="2">
    <location>
        <begin position="274"/>
        <end position="289"/>
    </location>
</feature>
<keyword evidence="4" id="KW-1185">Reference proteome</keyword>
<gene>
    <name evidence="3" type="ORF">FisN_16Lh100</name>
</gene>
<dbReference type="OrthoDB" id="55220at2759"/>
<name>A0A1Z5KJ20_FISSO</name>
<evidence type="ECO:0000256" key="2">
    <source>
        <dbReference type="SAM" id="MobiDB-lite"/>
    </source>
</evidence>
<dbReference type="EMBL" id="BDSP01000240">
    <property type="protein sequence ID" value="GAX26269.1"/>
    <property type="molecule type" value="Genomic_DNA"/>
</dbReference>
<dbReference type="Proteomes" id="UP000198406">
    <property type="component" value="Unassembled WGS sequence"/>
</dbReference>
<feature type="compositionally biased region" description="Low complexity" evidence="2">
    <location>
        <begin position="149"/>
        <end position="162"/>
    </location>
</feature>
<feature type="coiled-coil region" evidence="1">
    <location>
        <begin position="210"/>
        <end position="261"/>
    </location>
</feature>
<protein>
    <submittedName>
        <fullName evidence="3">Uncharacterized protein</fullName>
    </submittedName>
</protein>
<organism evidence="3 4">
    <name type="scientific">Fistulifera solaris</name>
    <name type="common">Oleaginous diatom</name>
    <dbReference type="NCBI Taxonomy" id="1519565"/>
    <lineage>
        <taxon>Eukaryota</taxon>
        <taxon>Sar</taxon>
        <taxon>Stramenopiles</taxon>
        <taxon>Ochrophyta</taxon>
        <taxon>Bacillariophyta</taxon>
        <taxon>Bacillariophyceae</taxon>
        <taxon>Bacillariophycidae</taxon>
        <taxon>Naviculales</taxon>
        <taxon>Naviculaceae</taxon>
        <taxon>Fistulifera</taxon>
    </lineage>
</organism>
<evidence type="ECO:0000313" key="4">
    <source>
        <dbReference type="Proteomes" id="UP000198406"/>
    </source>
</evidence>
<evidence type="ECO:0000256" key="1">
    <source>
        <dbReference type="SAM" id="Coils"/>
    </source>
</evidence>
<feature type="region of interest" description="Disordered" evidence="2">
    <location>
        <begin position="139"/>
        <end position="167"/>
    </location>
</feature>
<evidence type="ECO:0000313" key="3">
    <source>
        <dbReference type="EMBL" id="GAX26269.1"/>
    </source>
</evidence>
<accession>A0A1Z5KJ20</accession>
<dbReference type="InParanoid" id="A0A1Z5KJ20"/>
<proteinExistence type="predicted"/>
<sequence length="289" mass="32030">MTPLQFLLTTKGEIDQSNAVEFRPDSEKKSAFWVEGCRSASPAHGYIIASPGAFLLGGLQIISNSRTVEIYLNQNNNLQETYLTTCRGVPFQGNYKIVCVIPGGPRPIQQAHLKFVTNEPELIITSLRVTARIPESCAEPANRLPDRNPLPSSPSLPATPSTDHTSDWNTSIAGLAFLVRNTSEKHLQQIQSLHQQQQQAMEVCLWQPLVAQIASQASLLSQQNEQIQQQTHLLQQQQEQIQALTSQVQELTNLVQRVIDTSSSASSSSSPDQESERHTLQNARDVENK</sequence>
<feature type="region of interest" description="Disordered" evidence="2">
    <location>
        <begin position="262"/>
        <end position="289"/>
    </location>
</feature>